<protein>
    <submittedName>
        <fullName evidence="1">Uncharacterized protein</fullName>
    </submittedName>
</protein>
<name>A0A0F9J2S8_9ZZZZ</name>
<evidence type="ECO:0000313" key="1">
    <source>
        <dbReference type="EMBL" id="KKM63853.1"/>
    </source>
</evidence>
<sequence length="523" mass="60258">MKAGMEKPGHKYKSRKKIKGKWIYDYGDGKKMVMKEPKRKEREVKLTVHKKKVDVKAVGLALKREKPVKKGTAVSKKEKPKVIGFYPDGRNKYFKTEADKKLFLKRQKEKSLIAATEEHLQKVLLKQPEKKPEVGTLKERLKEEKIKEQANGLVMAHWDQFQDIVGGYYKSRARGGWDASQYGYDVEDLKADVFIALHGAAKSYLSRSEKVKVKATFKSYVLGFLHSHMVGKLAEGTGMGGHLKASYKDLFYLTFYKQTLSDYRDAHDGRTPSNLGMLKLLEERREDLPATKGNMTVKNYKWTLEKVENKKALAREITHLDRVIDVGHGKKAILGDLIDERLLNIPGHYKVDPWQETAKAVVMQGVRDSIKRVFPKNIDREILIRKYGLFVDENDPPEVREYAPGWDETDIANWINEGPAKGKRKKWTSAMVGEKVPRLLAKLEKDKRFKRELAGFVKSEGKSAEWSDTAVVIRWISLWYIVKEAFRQMFGGMPEEFMDDEEPKISLNDGFDKQRFRKIKGLS</sequence>
<accession>A0A0F9J2S8</accession>
<dbReference type="EMBL" id="LAZR01011018">
    <property type="protein sequence ID" value="KKM63853.1"/>
    <property type="molecule type" value="Genomic_DNA"/>
</dbReference>
<proteinExistence type="predicted"/>
<gene>
    <name evidence="1" type="ORF">LCGC14_1507330</name>
</gene>
<comment type="caution">
    <text evidence="1">The sequence shown here is derived from an EMBL/GenBank/DDBJ whole genome shotgun (WGS) entry which is preliminary data.</text>
</comment>
<organism evidence="1">
    <name type="scientific">marine sediment metagenome</name>
    <dbReference type="NCBI Taxonomy" id="412755"/>
    <lineage>
        <taxon>unclassified sequences</taxon>
        <taxon>metagenomes</taxon>
        <taxon>ecological metagenomes</taxon>
    </lineage>
</organism>
<reference evidence="1" key="1">
    <citation type="journal article" date="2015" name="Nature">
        <title>Complex archaea that bridge the gap between prokaryotes and eukaryotes.</title>
        <authorList>
            <person name="Spang A."/>
            <person name="Saw J.H."/>
            <person name="Jorgensen S.L."/>
            <person name="Zaremba-Niedzwiedzka K."/>
            <person name="Martijn J."/>
            <person name="Lind A.E."/>
            <person name="van Eijk R."/>
            <person name="Schleper C."/>
            <person name="Guy L."/>
            <person name="Ettema T.J."/>
        </authorList>
    </citation>
    <scope>NUCLEOTIDE SEQUENCE</scope>
</reference>
<dbReference type="AlphaFoldDB" id="A0A0F9J2S8"/>